<accession>A0A2M8FET5</accession>
<organism evidence="2 3">
    <name type="scientific">Candidatus Kaiserbacteria bacterium CG_4_9_14_0_2_um_filter_41_32</name>
    <dbReference type="NCBI Taxonomy" id="1974601"/>
    <lineage>
        <taxon>Bacteria</taxon>
        <taxon>Candidatus Kaiseribacteriota</taxon>
    </lineage>
</organism>
<dbReference type="Pfam" id="PF01464">
    <property type="entry name" value="SLT"/>
    <property type="match status" value="1"/>
</dbReference>
<dbReference type="AlphaFoldDB" id="A0A2M8FET5"/>
<proteinExistence type="predicted"/>
<dbReference type="CDD" id="cd00254">
    <property type="entry name" value="LT-like"/>
    <property type="match status" value="1"/>
</dbReference>
<dbReference type="Proteomes" id="UP000230391">
    <property type="component" value="Unassembled WGS sequence"/>
</dbReference>
<feature type="domain" description="Transglycosylase SLT" evidence="1">
    <location>
        <begin position="126"/>
        <end position="237"/>
    </location>
</feature>
<protein>
    <recommendedName>
        <fullName evidence="1">Transglycosylase SLT domain-containing protein</fullName>
    </recommendedName>
</protein>
<sequence length="324" mass="36758">MPEKFFKKETVNDPSKRNFLIGGSASVATVLFGNKLYQDYRPPSVGSDKKENITNDDKNKFADSEMEFSAELTPSNSVWFNDQVSSFLPQFEIDMPIVLERADVIKIIKEKFVVEGIDRPDLRSSVEDLFIGIAIAESRLDESAVSSLGAFKWLQLMPTTWDSLALESESKDSLEDNIAVAVRLVEQEYRYLIQTCSVELAHIQKVFFNNDTASFEEYFFTPLLMNAYNAGMGNIGNILKWFVKNFPTPESTIEAIGQSEVLTDFDVFYLFTNKGYSEHIDIDAPVTEDTPPARNYRQDASTYVAKAYAAWRALKEAETKRENN</sequence>
<dbReference type="SUPFAM" id="SSF53955">
    <property type="entry name" value="Lysozyme-like"/>
    <property type="match status" value="1"/>
</dbReference>
<gene>
    <name evidence="2" type="ORF">CO026_01880</name>
</gene>
<evidence type="ECO:0000313" key="3">
    <source>
        <dbReference type="Proteomes" id="UP000230391"/>
    </source>
</evidence>
<name>A0A2M8FET5_9BACT</name>
<evidence type="ECO:0000313" key="2">
    <source>
        <dbReference type="EMBL" id="PJC56146.1"/>
    </source>
</evidence>
<evidence type="ECO:0000259" key="1">
    <source>
        <dbReference type="Pfam" id="PF01464"/>
    </source>
</evidence>
<dbReference type="InterPro" id="IPR008258">
    <property type="entry name" value="Transglycosylase_SLT_dom_1"/>
</dbReference>
<dbReference type="InterPro" id="IPR023346">
    <property type="entry name" value="Lysozyme-like_dom_sf"/>
</dbReference>
<comment type="caution">
    <text evidence="2">The sequence shown here is derived from an EMBL/GenBank/DDBJ whole genome shotgun (WGS) entry which is preliminary data.</text>
</comment>
<dbReference type="EMBL" id="PFRD01000074">
    <property type="protein sequence ID" value="PJC56146.1"/>
    <property type="molecule type" value="Genomic_DNA"/>
</dbReference>
<dbReference type="Gene3D" id="1.10.530.10">
    <property type="match status" value="1"/>
</dbReference>
<reference evidence="3" key="1">
    <citation type="submission" date="2017-09" db="EMBL/GenBank/DDBJ databases">
        <title>Depth-based differentiation of microbial function through sediment-hosted aquifers and enrichment of novel symbionts in the deep terrestrial subsurface.</title>
        <authorList>
            <person name="Probst A.J."/>
            <person name="Ladd B."/>
            <person name="Jarett J.K."/>
            <person name="Geller-Mcgrath D.E."/>
            <person name="Sieber C.M.K."/>
            <person name="Emerson J.B."/>
            <person name="Anantharaman K."/>
            <person name="Thomas B.C."/>
            <person name="Malmstrom R."/>
            <person name="Stieglmeier M."/>
            <person name="Klingl A."/>
            <person name="Woyke T."/>
            <person name="Ryan C.M."/>
            <person name="Banfield J.F."/>
        </authorList>
    </citation>
    <scope>NUCLEOTIDE SEQUENCE [LARGE SCALE GENOMIC DNA]</scope>
</reference>